<proteinExistence type="inferred from homology"/>
<organism evidence="3 4">
    <name type="scientific">Nonomuraea turkmeniaca</name>
    <dbReference type="NCBI Taxonomy" id="103838"/>
    <lineage>
        <taxon>Bacteria</taxon>
        <taxon>Bacillati</taxon>
        <taxon>Actinomycetota</taxon>
        <taxon>Actinomycetes</taxon>
        <taxon>Streptosporangiales</taxon>
        <taxon>Streptosporangiaceae</taxon>
        <taxon>Nonomuraea</taxon>
    </lineage>
</organism>
<gene>
    <name evidence="3" type="ORF">ETD86_14660</name>
</gene>
<dbReference type="PANTHER" id="PTHR11895:SF7">
    <property type="entry name" value="GLUTAMYL-TRNA(GLN) AMIDOTRANSFERASE SUBUNIT A, MITOCHONDRIAL"/>
    <property type="match status" value="1"/>
</dbReference>
<dbReference type="InterPro" id="IPR023631">
    <property type="entry name" value="Amidase_dom"/>
</dbReference>
<dbReference type="Pfam" id="PF01425">
    <property type="entry name" value="Amidase"/>
    <property type="match status" value="1"/>
</dbReference>
<dbReference type="Proteomes" id="UP000309128">
    <property type="component" value="Unassembled WGS sequence"/>
</dbReference>
<dbReference type="PROSITE" id="PS00571">
    <property type="entry name" value="AMIDASES"/>
    <property type="match status" value="1"/>
</dbReference>
<dbReference type="GO" id="GO:0003824">
    <property type="term" value="F:catalytic activity"/>
    <property type="evidence" value="ECO:0007669"/>
    <property type="project" value="InterPro"/>
</dbReference>
<comment type="caution">
    <text evidence="3">The sequence shown here is derived from an EMBL/GenBank/DDBJ whole genome shotgun (WGS) entry which is preliminary data.</text>
</comment>
<dbReference type="InterPro" id="IPR036928">
    <property type="entry name" value="AS_sf"/>
</dbReference>
<evidence type="ECO:0000256" key="1">
    <source>
        <dbReference type="ARBA" id="ARBA00009199"/>
    </source>
</evidence>
<dbReference type="EMBL" id="VCKY01000041">
    <property type="protein sequence ID" value="TMR21546.1"/>
    <property type="molecule type" value="Genomic_DNA"/>
</dbReference>
<dbReference type="Gene3D" id="3.90.1300.10">
    <property type="entry name" value="Amidase signature (AS) domain"/>
    <property type="match status" value="1"/>
</dbReference>
<dbReference type="SUPFAM" id="SSF75304">
    <property type="entry name" value="Amidase signature (AS) enzymes"/>
    <property type="match status" value="1"/>
</dbReference>
<name>A0A5S4FLE2_9ACTN</name>
<dbReference type="AlphaFoldDB" id="A0A5S4FLE2"/>
<dbReference type="NCBIfam" id="NF005687">
    <property type="entry name" value="PRK07487.1"/>
    <property type="match status" value="1"/>
</dbReference>
<evidence type="ECO:0000313" key="4">
    <source>
        <dbReference type="Proteomes" id="UP000309128"/>
    </source>
</evidence>
<evidence type="ECO:0000259" key="2">
    <source>
        <dbReference type="Pfam" id="PF01425"/>
    </source>
</evidence>
<dbReference type="RefSeq" id="WP_138666699.1">
    <property type="nucleotide sequence ID" value="NZ_VCKY01000041.1"/>
</dbReference>
<keyword evidence="4" id="KW-1185">Reference proteome</keyword>
<comment type="similarity">
    <text evidence="1">Belongs to the amidase family.</text>
</comment>
<dbReference type="InterPro" id="IPR000120">
    <property type="entry name" value="Amidase"/>
</dbReference>
<evidence type="ECO:0000313" key="3">
    <source>
        <dbReference type="EMBL" id="TMR21546.1"/>
    </source>
</evidence>
<protein>
    <submittedName>
        <fullName evidence="3">Amidase</fullName>
    </submittedName>
</protein>
<reference evidence="3 4" key="1">
    <citation type="submission" date="2019-05" db="EMBL/GenBank/DDBJ databases">
        <title>Draft genome sequence of Nonomuraea turkmeniaca DSM 43926.</title>
        <authorList>
            <person name="Saricaoglu S."/>
            <person name="Isik K."/>
        </authorList>
    </citation>
    <scope>NUCLEOTIDE SEQUENCE [LARGE SCALE GENOMIC DNA]</scope>
    <source>
        <strain evidence="3 4">DSM 43926</strain>
    </source>
</reference>
<dbReference type="OrthoDB" id="9811471at2"/>
<feature type="domain" description="Amidase" evidence="2">
    <location>
        <begin position="25"/>
        <end position="442"/>
    </location>
</feature>
<dbReference type="PANTHER" id="PTHR11895">
    <property type="entry name" value="TRANSAMIDASE"/>
    <property type="match status" value="1"/>
</dbReference>
<accession>A0A5S4FLE2</accession>
<sequence>MSEIWEMSATELARLIRSREVSSREAVEAHLRRIDEVNPQVNAVSVVLAEEALADADAADRAGGATGPLTGVPMTVKENIDVAGSATTLGIVPLRDAIAPRNAPHIAELRAAGAIPIGRTNMPEFGMRWHTTNDLHGPTRNPWSAAHTPGGSSGGDAAAVATGMAPLGMGNDGAGSLRWPAQCCGVTALRPSLGRVAQGGSGPTPFAFQLLAVHGPIARRVEDLRLAFTHMCGDSGGDPWHVPVPLQGPPITPPIRVRLATDPDGPDLAPDVASTLNRAAGLLRHAGYVVEESAPPALTRAGEIYFQIMSAYGRVHEEQPPVESVASEEFVRFWAAFESHWTRAAGRTSFDPLMVRAQIARSWAEWMTEAPLVLAPIFPMPAFPVGSDLDAGWLAGWPAAMRMAVAVNLLGLPSVAVPVGVADGLPQGVQIIAPRFREDLCLDAAAAIEGAVQPLTPIDPREHATPKR</sequence>
<dbReference type="InterPro" id="IPR020556">
    <property type="entry name" value="Amidase_CS"/>
</dbReference>